<keyword evidence="4" id="KW-1185">Reference proteome</keyword>
<keyword evidence="2" id="KW-0472">Membrane</keyword>
<keyword evidence="2" id="KW-1133">Transmembrane helix</keyword>
<organism evidence="3 4">
    <name type="scientific">Puccinia sorghi</name>
    <dbReference type="NCBI Taxonomy" id="27349"/>
    <lineage>
        <taxon>Eukaryota</taxon>
        <taxon>Fungi</taxon>
        <taxon>Dikarya</taxon>
        <taxon>Basidiomycota</taxon>
        <taxon>Pucciniomycotina</taxon>
        <taxon>Pucciniomycetes</taxon>
        <taxon>Pucciniales</taxon>
        <taxon>Pucciniaceae</taxon>
        <taxon>Puccinia</taxon>
    </lineage>
</organism>
<evidence type="ECO:0000313" key="3">
    <source>
        <dbReference type="EMBL" id="KNZ55766.1"/>
    </source>
</evidence>
<feature type="compositionally biased region" description="Polar residues" evidence="1">
    <location>
        <begin position="617"/>
        <end position="644"/>
    </location>
</feature>
<accession>A0A0L6V4R8</accession>
<protein>
    <submittedName>
        <fullName evidence="3">Uncharacterized protein</fullName>
    </submittedName>
</protein>
<feature type="transmembrane region" description="Helical" evidence="2">
    <location>
        <begin position="755"/>
        <end position="774"/>
    </location>
</feature>
<reference evidence="3 4" key="1">
    <citation type="submission" date="2015-08" db="EMBL/GenBank/DDBJ databases">
        <title>Next Generation Sequencing and Analysis of the Genome of Puccinia sorghi L Schw, the Causal Agent of Maize Common Rust.</title>
        <authorList>
            <person name="Rochi L."/>
            <person name="Burguener G."/>
            <person name="Darino M."/>
            <person name="Turjanski A."/>
            <person name="Kreff E."/>
            <person name="Dieguez M.J."/>
            <person name="Sacco F."/>
        </authorList>
    </citation>
    <scope>NUCLEOTIDE SEQUENCE [LARGE SCALE GENOMIC DNA]</scope>
    <source>
        <strain evidence="3 4">RO10H11247</strain>
    </source>
</reference>
<evidence type="ECO:0000256" key="1">
    <source>
        <dbReference type="SAM" id="MobiDB-lite"/>
    </source>
</evidence>
<evidence type="ECO:0000256" key="2">
    <source>
        <dbReference type="SAM" id="Phobius"/>
    </source>
</evidence>
<keyword evidence="2" id="KW-0812">Transmembrane</keyword>
<dbReference type="Proteomes" id="UP000037035">
    <property type="component" value="Unassembled WGS sequence"/>
</dbReference>
<feature type="compositionally biased region" description="Polar residues" evidence="1">
    <location>
        <begin position="586"/>
        <end position="602"/>
    </location>
</feature>
<comment type="caution">
    <text evidence="3">The sequence shown here is derived from an EMBL/GenBank/DDBJ whole genome shotgun (WGS) entry which is preliminary data.</text>
</comment>
<name>A0A0L6V4R8_9BASI</name>
<dbReference type="VEuPathDB" id="FungiDB:VP01_2589g1"/>
<dbReference type="AlphaFoldDB" id="A0A0L6V4R8"/>
<feature type="region of interest" description="Disordered" evidence="1">
    <location>
        <begin position="586"/>
        <end position="671"/>
    </location>
</feature>
<gene>
    <name evidence="3" type="ORF">VP01_2589g1</name>
</gene>
<proteinExistence type="predicted"/>
<feature type="compositionally biased region" description="Acidic residues" evidence="1">
    <location>
        <begin position="649"/>
        <end position="661"/>
    </location>
</feature>
<evidence type="ECO:0000313" key="4">
    <source>
        <dbReference type="Proteomes" id="UP000037035"/>
    </source>
</evidence>
<dbReference type="EMBL" id="LAVV01007489">
    <property type="protein sequence ID" value="KNZ55766.1"/>
    <property type="molecule type" value="Genomic_DNA"/>
</dbReference>
<sequence>MQIAQQPEFALIKITYKGKELLENQNVDFNYHLAQSQVRIKHSIVVSTRRDGLRVATEERGMRLYLMRYRRVKNRMSEEKEKRLRKTTGGTKCSHAKPNLDNSASIMKTAELFSLKTGREIQISHWILPADTVREFGECCKIIKNWSSGTALFRNFIVVIRICQSRQDKCRRWWINSSNPVARTLEQSYCVFIYGLINKLMAKLKDAGIKKCHSQSLTGSLNCFEHYLKTCQRHGHSSEKIDLLLIDPREIVHLTSFLSVSSYLEFQKRGATFEDKMIRQKKKTKTKTKIPKEQKTMLHFLCYTLYQYDTLYPHPRKNLGQKKGTETTTFSVIAFFKIKYYNKEFDSVLQLLNVSPLYSMNNVKNICSNSKMREDWGRDTQKRGTRLSQKGWKKKKLPGIFFCYSNLSPTVIQPRFDAQSLCILHIWIPAWLEHDAFQLLAGEQYIYKQFKMLENFEFRKDRLDKFFYFNQIEISLKSTNKKIFTEISWWIRFKFWVHDYKTEITEKTKKTYSLDSNDEGKRTVREIMFGNIHDSKGGKLQVTCTEKYSERRRNSNFLISTNPPPIHHQITTTVNSETYKNHITKASRTSQYPHQNNPKINKTNPQTTQTFPAPQTRPESTSTYQQKLQEINQQLGKTYSSPSNSEDKNYEEEEHFEEENEKIEQSEPQDQGEYDGNGGFTFCFPGLPKAIYHYEDPMLSSIKEFSWKHGYLIFIFSLDKDKGKIFKCDRFVFLLFYSWFLCSLQLSSEFISCEIFNSLWSISIITSLIVFFCLKTTNKKAKCSLYSLVAFSLHQPLLPKQLISGTLRLTIPATTILL</sequence>
<feature type="compositionally biased region" description="Low complexity" evidence="1">
    <location>
        <begin position="603"/>
        <end position="616"/>
    </location>
</feature>